<feature type="domain" description="RRM" evidence="4">
    <location>
        <begin position="318"/>
        <end position="396"/>
    </location>
</feature>
<evidence type="ECO:0000313" key="5">
    <source>
        <dbReference type="EMBL" id="KQJ96343.1"/>
    </source>
</evidence>
<dbReference type="GO" id="GO:0003723">
    <property type="term" value="F:RNA binding"/>
    <property type="evidence" value="ECO:0007669"/>
    <property type="project" value="UniProtKB-UniRule"/>
</dbReference>
<dbReference type="SMART" id="SM00360">
    <property type="entry name" value="RRM"/>
    <property type="match status" value="3"/>
</dbReference>
<feature type="compositionally biased region" description="Basic and acidic residues" evidence="3">
    <location>
        <begin position="118"/>
        <end position="133"/>
    </location>
</feature>
<dbReference type="CDD" id="cd00590">
    <property type="entry name" value="RRM_SF"/>
    <property type="match status" value="2"/>
</dbReference>
<feature type="domain" description="RRM" evidence="4">
    <location>
        <begin position="237"/>
        <end position="316"/>
    </location>
</feature>
<dbReference type="EMBL" id="CM000882">
    <property type="protein sequence ID" value="KQJ96343.1"/>
    <property type="molecule type" value="Genomic_DNA"/>
</dbReference>
<dbReference type="InterPro" id="IPR012677">
    <property type="entry name" value="Nucleotide-bd_a/b_plait_sf"/>
</dbReference>
<organism evidence="5">
    <name type="scientific">Brachypodium distachyon</name>
    <name type="common">Purple false brome</name>
    <name type="synonym">Trachynia distachya</name>
    <dbReference type="NCBI Taxonomy" id="15368"/>
    <lineage>
        <taxon>Eukaryota</taxon>
        <taxon>Viridiplantae</taxon>
        <taxon>Streptophyta</taxon>
        <taxon>Embryophyta</taxon>
        <taxon>Tracheophyta</taxon>
        <taxon>Spermatophyta</taxon>
        <taxon>Magnoliopsida</taxon>
        <taxon>Liliopsida</taxon>
        <taxon>Poales</taxon>
        <taxon>Poaceae</taxon>
        <taxon>BOP clade</taxon>
        <taxon>Pooideae</taxon>
        <taxon>Stipodae</taxon>
        <taxon>Brachypodieae</taxon>
        <taxon>Brachypodium</taxon>
    </lineage>
</organism>
<dbReference type="AlphaFoldDB" id="A0A0Q3F959"/>
<feature type="domain" description="RRM" evidence="4">
    <location>
        <begin position="414"/>
        <end position="488"/>
    </location>
</feature>
<feature type="region of interest" description="Disordered" evidence="3">
    <location>
        <begin position="500"/>
        <end position="527"/>
    </location>
</feature>
<evidence type="ECO:0000259" key="4">
    <source>
        <dbReference type="PROSITE" id="PS50102"/>
    </source>
</evidence>
<dbReference type="GeneID" id="104583620"/>
<protein>
    <recommendedName>
        <fullName evidence="4">RRM domain-containing protein</fullName>
    </recommendedName>
</protein>
<dbReference type="ExpressionAtlas" id="A0A0Q3F959">
    <property type="expression patterns" value="baseline"/>
</dbReference>
<evidence type="ECO:0000313" key="6">
    <source>
        <dbReference type="EnsemblPlants" id="KQJ96343"/>
    </source>
</evidence>
<dbReference type="PANTHER" id="PTHR21245">
    <property type="entry name" value="HETEROGENEOUS NUCLEAR RIBONUCLEOPROTEIN"/>
    <property type="match status" value="1"/>
</dbReference>
<dbReference type="PROSITE" id="PS50102">
    <property type="entry name" value="RRM"/>
    <property type="match status" value="3"/>
</dbReference>
<dbReference type="RefSeq" id="XP_014756677.1">
    <property type="nucleotide sequence ID" value="XM_014901191.2"/>
</dbReference>
<dbReference type="EnsemblPlants" id="KQJ96343">
    <property type="protein sequence ID" value="KQJ96343"/>
    <property type="gene ID" value="BRADI_3g22570v3"/>
</dbReference>
<reference evidence="5 6" key="1">
    <citation type="journal article" date="2010" name="Nature">
        <title>Genome sequencing and analysis of the model grass Brachypodium distachyon.</title>
        <authorList>
            <consortium name="International Brachypodium Initiative"/>
        </authorList>
    </citation>
    <scope>NUCLEOTIDE SEQUENCE [LARGE SCALE GENOMIC DNA]</scope>
    <source>
        <strain evidence="5 6">Bd21</strain>
    </source>
</reference>
<gene>
    <name evidence="6" type="primary">LOC104583620</name>
    <name evidence="5" type="ORF">BRADI_3g22570v3</name>
</gene>
<evidence type="ECO:0000256" key="3">
    <source>
        <dbReference type="SAM" id="MobiDB-lite"/>
    </source>
</evidence>
<keyword evidence="7" id="KW-1185">Reference proteome</keyword>
<dbReference type="OrthoDB" id="3800936at2759"/>
<accession>A0A0Q3F959</accession>
<dbReference type="Proteomes" id="UP000008810">
    <property type="component" value="Chromosome 3"/>
</dbReference>
<dbReference type="InterPro" id="IPR035979">
    <property type="entry name" value="RBD_domain_sf"/>
</dbReference>
<feature type="region of interest" description="Disordered" evidence="3">
    <location>
        <begin position="1"/>
        <end position="203"/>
    </location>
</feature>
<reference evidence="6" key="3">
    <citation type="submission" date="2018-08" db="UniProtKB">
        <authorList>
            <consortium name="EnsemblPlants"/>
        </authorList>
    </citation>
    <scope>IDENTIFICATION</scope>
    <source>
        <strain evidence="6">cv. Bd21</strain>
    </source>
</reference>
<dbReference type="Gramene" id="KQJ96343">
    <property type="protein sequence ID" value="KQJ96343"/>
    <property type="gene ID" value="BRADI_3g22570v3"/>
</dbReference>
<evidence type="ECO:0000256" key="1">
    <source>
        <dbReference type="ARBA" id="ARBA00022884"/>
    </source>
</evidence>
<sequence length="736" mass="79294">MPRARKRRAPAAAASECSPVQGVTPGKTAEAGVRVRDEGEAMEVEPEEANGLESDQEDPDEVEPEEQDPDVDDPEEAEEDPEEAAGSDEGDGNEEGADEDQGNGEEVVGLGDDSAGVESEKAGIKIGGDEEKGTPIVLKEGGDEDTCMEPAVVEKPEEAVKEDAMENDTANLSGDGATTDDMNEIPGEEHEESGDEGTKDKDGIAGQLSVNGDVRTVELDPSLPALGPVSVENAKDLELFVGGLPKDCAEEDITVVFSQFGEIESIKIIKHSARKKGNCIAFVRYMNTEAAKKAVAEFKEGVEVKGKTVTVSAAQGNNTLYLGNICKSWTKDKVLNTLKSIGVEELEMSLPDDPDTGGRNRGFAFLKFSALDKTEAAFQQLLKQRDAFIDIDRSANFSARTPTESSEELAMKIKTVYLEHVPLSWDKSKIEECCEAYGEIHEVRLVKKSRKKISFVEFSSRMSALACVEGINSAKIGGEGGEVKLAASLARPRRLKLDDSAKGGLKVNSGATSEDANSSIKKKDQKKEVVVKSSNKLLKRDVDKLVSQVDAEVAQTSSRYKGKKKSGKNESTSVNERPSKKARKNRDVPTRSSNRTRHGGSSRAAYGGKSAGNMKLSAGARYATSYQSYPAAGASSRSKPNSRDLEPHAGYIPPANRIPANHVQITYVSAPSTFCHIDSVPHAREIGALQPTYSIYTSNPQYQGGYAYTYLPPPPSGSYRLGSGAYSPPRRYTDYR</sequence>
<keyword evidence="1 2" id="KW-0694">RNA-binding</keyword>
<evidence type="ECO:0000313" key="7">
    <source>
        <dbReference type="Proteomes" id="UP000008810"/>
    </source>
</evidence>
<feature type="compositionally biased region" description="Basic and acidic residues" evidence="3">
    <location>
        <begin position="152"/>
        <end position="164"/>
    </location>
</feature>
<proteinExistence type="predicted"/>
<dbReference type="Pfam" id="PF00076">
    <property type="entry name" value="RRM_1"/>
    <property type="match status" value="2"/>
</dbReference>
<feature type="compositionally biased region" description="Acidic residues" evidence="3">
    <location>
        <begin position="40"/>
        <end position="103"/>
    </location>
</feature>
<evidence type="ECO:0000256" key="2">
    <source>
        <dbReference type="PROSITE-ProRule" id="PRU00176"/>
    </source>
</evidence>
<feature type="region of interest" description="Disordered" evidence="3">
    <location>
        <begin position="551"/>
        <end position="612"/>
    </location>
</feature>
<name>A0A0Q3F959_BRADI</name>
<dbReference type="InterPro" id="IPR000504">
    <property type="entry name" value="RRM_dom"/>
</dbReference>
<dbReference type="SUPFAM" id="SSF54928">
    <property type="entry name" value="RNA-binding domain, RBD"/>
    <property type="match status" value="2"/>
</dbReference>
<dbReference type="Gene3D" id="3.30.70.330">
    <property type="match status" value="3"/>
</dbReference>
<reference evidence="5" key="2">
    <citation type="submission" date="2017-06" db="EMBL/GenBank/DDBJ databases">
        <title>WGS assembly of Brachypodium distachyon.</title>
        <authorList>
            <consortium name="The International Brachypodium Initiative"/>
            <person name="Lucas S."/>
            <person name="Harmon-Smith M."/>
            <person name="Lail K."/>
            <person name="Tice H."/>
            <person name="Grimwood J."/>
            <person name="Bruce D."/>
            <person name="Barry K."/>
            <person name="Shu S."/>
            <person name="Lindquist E."/>
            <person name="Wang M."/>
            <person name="Pitluck S."/>
            <person name="Vogel J.P."/>
            <person name="Garvin D.F."/>
            <person name="Mockler T.C."/>
            <person name="Schmutz J."/>
            <person name="Rokhsar D."/>
            <person name="Bevan M.W."/>
        </authorList>
    </citation>
    <scope>NUCLEOTIDE SEQUENCE</scope>
    <source>
        <strain evidence="5">Bd21</strain>
    </source>
</reference>